<dbReference type="GO" id="GO:0005829">
    <property type="term" value="C:cytosol"/>
    <property type="evidence" value="ECO:0007669"/>
    <property type="project" value="TreeGrafter"/>
</dbReference>
<dbReference type="InterPro" id="IPR036661">
    <property type="entry name" value="Luciferase-like_sf"/>
</dbReference>
<comment type="similarity">
    <text evidence="1">To bacterial alkanal monooxygenase alpha and beta chains.</text>
</comment>
<dbReference type="InterPro" id="IPR011251">
    <property type="entry name" value="Luciferase-like_dom"/>
</dbReference>
<dbReference type="Gene3D" id="3.20.20.30">
    <property type="entry name" value="Luciferase-like domain"/>
    <property type="match status" value="1"/>
</dbReference>
<evidence type="ECO:0000313" key="4">
    <source>
        <dbReference type="Proteomes" id="UP000181942"/>
    </source>
</evidence>
<dbReference type="InterPro" id="IPR050766">
    <property type="entry name" value="Bact_Lucif_Oxidored"/>
</dbReference>
<dbReference type="AlphaFoldDB" id="A0A1I2WTY2"/>
<gene>
    <name evidence="3" type="ORF">SAMN02787118_14011</name>
</gene>
<sequence length="346" mass="36766">MKLSLVELATVAPRGDKPQALQHAVNAARQAEDLGYHRIWYAEHHDSASTASSAPEILIALAARTTSRIRVGSGAVLLNHYSPYKVAETFLQLEALAPGRIDLGLGRATAGPVVDLALRRDRDVPPADDFAEQVQEVLAHFNSHFPADHPFARLNPAAGLASRPEVWILGSSGTSARMAGELGLGYAFAGFINPDGAPRALQRHGAFSAPVANGSAGGLGILSVSAVVADTDAEARRLNWSRTALMARLARQGTAAQVPTVEEAERELSQDQKDTLTVITDGRWPRQLAGSPQTVRDQLEQMTKGTGVEEVMVQDIIADPEARSHSRALLAQALDVTPAAPARSPS</sequence>
<evidence type="ECO:0000259" key="2">
    <source>
        <dbReference type="Pfam" id="PF00296"/>
    </source>
</evidence>
<dbReference type="RefSeq" id="WP_075033428.1">
    <property type="nucleotide sequence ID" value="NZ_FONR01000040.1"/>
</dbReference>
<protein>
    <submittedName>
        <fullName evidence="3">Luciferase family oxidoreductase, group 1</fullName>
    </submittedName>
</protein>
<name>A0A1I2WTY2_9ACTN</name>
<dbReference type="Proteomes" id="UP000181942">
    <property type="component" value="Unassembled WGS sequence"/>
</dbReference>
<organism evidence="3 4">
    <name type="scientific">Streptomyces mirabilis</name>
    <dbReference type="NCBI Taxonomy" id="68239"/>
    <lineage>
        <taxon>Bacteria</taxon>
        <taxon>Bacillati</taxon>
        <taxon>Actinomycetota</taxon>
        <taxon>Actinomycetes</taxon>
        <taxon>Kitasatosporales</taxon>
        <taxon>Streptomycetaceae</taxon>
        <taxon>Streptomyces</taxon>
    </lineage>
</organism>
<dbReference type="SUPFAM" id="SSF51679">
    <property type="entry name" value="Bacterial luciferase-like"/>
    <property type="match status" value="1"/>
</dbReference>
<feature type="domain" description="Luciferase-like" evidence="2">
    <location>
        <begin position="1"/>
        <end position="308"/>
    </location>
</feature>
<reference evidence="3 4" key="1">
    <citation type="submission" date="2016-10" db="EMBL/GenBank/DDBJ databases">
        <authorList>
            <person name="de Groot N.N."/>
        </authorList>
    </citation>
    <scope>NUCLEOTIDE SEQUENCE [LARGE SCALE GENOMIC DNA]</scope>
    <source>
        <strain evidence="3 4">OK461</strain>
    </source>
</reference>
<dbReference type="GO" id="GO:0016705">
    <property type="term" value="F:oxidoreductase activity, acting on paired donors, with incorporation or reduction of molecular oxygen"/>
    <property type="evidence" value="ECO:0007669"/>
    <property type="project" value="InterPro"/>
</dbReference>
<evidence type="ECO:0000256" key="1">
    <source>
        <dbReference type="ARBA" id="ARBA00007789"/>
    </source>
</evidence>
<dbReference type="EMBL" id="FONR01000040">
    <property type="protein sequence ID" value="SFH04804.1"/>
    <property type="molecule type" value="Genomic_DNA"/>
</dbReference>
<accession>A0A1I2WTY2</accession>
<dbReference type="InterPro" id="IPR019949">
    <property type="entry name" value="CmoO-like"/>
</dbReference>
<dbReference type="NCBIfam" id="TIGR03558">
    <property type="entry name" value="oxido_grp_1"/>
    <property type="match status" value="1"/>
</dbReference>
<dbReference type="PANTHER" id="PTHR30137:SF6">
    <property type="entry name" value="LUCIFERASE-LIKE MONOOXYGENASE"/>
    <property type="match status" value="1"/>
</dbReference>
<dbReference type="PANTHER" id="PTHR30137">
    <property type="entry name" value="LUCIFERASE-LIKE MONOOXYGENASE"/>
    <property type="match status" value="1"/>
</dbReference>
<proteinExistence type="predicted"/>
<evidence type="ECO:0000313" key="3">
    <source>
        <dbReference type="EMBL" id="SFH04804.1"/>
    </source>
</evidence>
<dbReference type="OrthoDB" id="9780518at2"/>
<dbReference type="Pfam" id="PF00296">
    <property type="entry name" value="Bac_luciferase"/>
    <property type="match status" value="1"/>
</dbReference>